<evidence type="ECO:0000256" key="2">
    <source>
        <dbReference type="ARBA" id="ARBA00001946"/>
    </source>
</evidence>
<comment type="similarity">
    <text evidence="3 8">Belongs to the PP2C family.</text>
</comment>
<keyword evidence="7 8" id="KW-0464">Manganese</keyword>
<name>A0A2G9G985_9LAMI</name>
<evidence type="ECO:0000256" key="1">
    <source>
        <dbReference type="ARBA" id="ARBA00001936"/>
    </source>
</evidence>
<dbReference type="PANTHER" id="PTHR12320">
    <property type="entry name" value="PROTEIN PHOSPHATASE 2C"/>
    <property type="match status" value="1"/>
</dbReference>
<dbReference type="Proteomes" id="UP000231279">
    <property type="component" value="Unassembled WGS sequence"/>
</dbReference>
<dbReference type="SMART" id="SM00332">
    <property type="entry name" value="PP2Cc"/>
    <property type="match status" value="1"/>
</dbReference>
<comment type="catalytic activity">
    <reaction evidence="8">
        <text>O-phospho-L-threonyl-[protein] + H2O = L-threonyl-[protein] + phosphate</text>
        <dbReference type="Rhea" id="RHEA:47004"/>
        <dbReference type="Rhea" id="RHEA-COMP:11060"/>
        <dbReference type="Rhea" id="RHEA-COMP:11605"/>
        <dbReference type="ChEBI" id="CHEBI:15377"/>
        <dbReference type="ChEBI" id="CHEBI:30013"/>
        <dbReference type="ChEBI" id="CHEBI:43474"/>
        <dbReference type="ChEBI" id="CHEBI:61977"/>
        <dbReference type="EC" id="3.1.3.16"/>
    </reaction>
</comment>
<dbReference type="EMBL" id="NKXS01006201">
    <property type="protein sequence ID" value="PIN01854.1"/>
    <property type="molecule type" value="Genomic_DNA"/>
</dbReference>
<evidence type="ECO:0000256" key="5">
    <source>
        <dbReference type="ARBA" id="ARBA00022801"/>
    </source>
</evidence>
<dbReference type="STRING" id="429701.A0A2G9G985"/>
<evidence type="ECO:0000256" key="3">
    <source>
        <dbReference type="ARBA" id="ARBA00006702"/>
    </source>
</evidence>
<protein>
    <recommendedName>
        <fullName evidence="8">Protein phosphatase</fullName>
        <ecNumber evidence="8">3.1.3.16</ecNumber>
    </recommendedName>
</protein>
<dbReference type="OrthoDB" id="60843at2759"/>
<comment type="catalytic activity">
    <reaction evidence="8">
        <text>O-phospho-L-seryl-[protein] + H2O = L-seryl-[protein] + phosphate</text>
        <dbReference type="Rhea" id="RHEA:20629"/>
        <dbReference type="Rhea" id="RHEA-COMP:9863"/>
        <dbReference type="Rhea" id="RHEA-COMP:11604"/>
        <dbReference type="ChEBI" id="CHEBI:15377"/>
        <dbReference type="ChEBI" id="CHEBI:29999"/>
        <dbReference type="ChEBI" id="CHEBI:43474"/>
        <dbReference type="ChEBI" id="CHEBI:83421"/>
        <dbReference type="EC" id="3.1.3.16"/>
    </reaction>
</comment>
<comment type="cofactor">
    <cofactor evidence="2 8">
        <name>Mg(2+)</name>
        <dbReference type="ChEBI" id="CHEBI:18420"/>
    </cofactor>
</comment>
<evidence type="ECO:0000259" key="9">
    <source>
        <dbReference type="PROSITE" id="PS51746"/>
    </source>
</evidence>
<dbReference type="EC" id="3.1.3.16" evidence="8"/>
<feature type="domain" description="PPM-type phosphatase" evidence="9">
    <location>
        <begin position="169"/>
        <end position="408"/>
    </location>
</feature>
<dbReference type="PROSITE" id="PS51746">
    <property type="entry name" value="PPM_2"/>
    <property type="match status" value="1"/>
</dbReference>
<organism evidence="10 11">
    <name type="scientific">Handroanthus impetiginosus</name>
    <dbReference type="NCBI Taxonomy" id="429701"/>
    <lineage>
        <taxon>Eukaryota</taxon>
        <taxon>Viridiplantae</taxon>
        <taxon>Streptophyta</taxon>
        <taxon>Embryophyta</taxon>
        <taxon>Tracheophyta</taxon>
        <taxon>Spermatophyta</taxon>
        <taxon>Magnoliopsida</taxon>
        <taxon>eudicotyledons</taxon>
        <taxon>Gunneridae</taxon>
        <taxon>Pentapetalae</taxon>
        <taxon>asterids</taxon>
        <taxon>lamiids</taxon>
        <taxon>Lamiales</taxon>
        <taxon>Bignoniaceae</taxon>
        <taxon>Crescentiina</taxon>
        <taxon>Tabebuia alliance</taxon>
        <taxon>Handroanthus</taxon>
    </lineage>
</organism>
<evidence type="ECO:0000313" key="11">
    <source>
        <dbReference type="Proteomes" id="UP000231279"/>
    </source>
</evidence>
<reference evidence="11" key="1">
    <citation type="journal article" date="2018" name="Gigascience">
        <title>Genome assembly of the Pink Ipe (Handroanthus impetiginosus, Bignoniaceae), a highly valued, ecologically keystone Neotropical timber forest tree.</title>
        <authorList>
            <person name="Silva-Junior O.B."/>
            <person name="Grattapaglia D."/>
            <person name="Novaes E."/>
            <person name="Collevatti R.G."/>
        </authorList>
    </citation>
    <scope>NUCLEOTIDE SEQUENCE [LARGE SCALE GENOMIC DNA]</scope>
    <source>
        <strain evidence="11">cv. UFG-1</strain>
    </source>
</reference>
<dbReference type="InterPro" id="IPR001932">
    <property type="entry name" value="PPM-type_phosphatase-like_dom"/>
</dbReference>
<keyword evidence="6 8" id="KW-0460">Magnesium</keyword>
<evidence type="ECO:0000256" key="7">
    <source>
        <dbReference type="ARBA" id="ARBA00023211"/>
    </source>
</evidence>
<dbReference type="SUPFAM" id="SSF81606">
    <property type="entry name" value="PP2C-like"/>
    <property type="match status" value="1"/>
</dbReference>
<dbReference type="SMART" id="SM00331">
    <property type="entry name" value="PP2C_SIG"/>
    <property type="match status" value="1"/>
</dbReference>
<dbReference type="GO" id="GO:0046872">
    <property type="term" value="F:metal ion binding"/>
    <property type="evidence" value="ECO:0007669"/>
    <property type="project" value="UniProtKB-UniRule"/>
</dbReference>
<accession>A0A2G9G985</accession>
<dbReference type="AlphaFoldDB" id="A0A2G9G985"/>
<comment type="cofactor">
    <cofactor evidence="1 8">
        <name>Mn(2+)</name>
        <dbReference type="ChEBI" id="CHEBI:29035"/>
    </cofactor>
</comment>
<dbReference type="InterPro" id="IPR039123">
    <property type="entry name" value="PPTC7"/>
</dbReference>
<sequence>MPYGLLSNMNVAFKFSFPRAVTVKQSQPLHLIETLFSRKIMAASGSIVASGDLMVDTLASGCGNLSGFVKPGGVFFGDRSKRICRKARVSMRSGDTGGCLVFDFGRQCNNFGRPFSGGINKGRSFSSSCYPDGVVPEVSTDGSLSVEPLSSLALSPEQTSPSRSILKLLSGACYLPHPAKEETGGEDAHFICANEQVIGVADGVGGWSEVGVNAGLYARELMSNSVKAIRNMRNGDIIPLRVLEKAHAATKAQGSSTACIIALKDKDLHAINLGDSGFIVIREGSTIFESPAQQYSFNYTYQLECGTRANRPGDGQVFKISVLPGDVIVAGTDGLFDNLYNKEIADIVANATKVGLSPDTTAQRIASFARLRATDGECRTPFSTAAQKAGIPYYGGKLDDLTVVVSYVSTPPNV</sequence>
<dbReference type="Gene3D" id="3.60.40.10">
    <property type="entry name" value="PPM-type phosphatase domain"/>
    <property type="match status" value="2"/>
</dbReference>
<dbReference type="GO" id="GO:0004722">
    <property type="term" value="F:protein serine/threonine phosphatase activity"/>
    <property type="evidence" value="ECO:0007669"/>
    <property type="project" value="UniProtKB-EC"/>
</dbReference>
<evidence type="ECO:0000313" key="10">
    <source>
        <dbReference type="EMBL" id="PIN01854.1"/>
    </source>
</evidence>
<proteinExistence type="inferred from homology"/>
<keyword evidence="8" id="KW-0904">Protein phosphatase</keyword>
<keyword evidence="4 8" id="KW-0479">Metal-binding</keyword>
<evidence type="ECO:0000256" key="8">
    <source>
        <dbReference type="RuleBase" id="RU366020"/>
    </source>
</evidence>
<dbReference type="InterPro" id="IPR036457">
    <property type="entry name" value="PPM-type-like_dom_sf"/>
</dbReference>
<dbReference type="Pfam" id="PF13672">
    <property type="entry name" value="PP2C_2"/>
    <property type="match status" value="1"/>
</dbReference>
<dbReference type="PANTHER" id="PTHR12320:SF88">
    <property type="entry name" value="PROTEIN PHOSPHATASE"/>
    <property type="match status" value="1"/>
</dbReference>
<gene>
    <name evidence="10" type="ORF">CDL12_25635</name>
</gene>
<evidence type="ECO:0000256" key="4">
    <source>
        <dbReference type="ARBA" id="ARBA00022723"/>
    </source>
</evidence>
<keyword evidence="11" id="KW-1185">Reference proteome</keyword>
<evidence type="ECO:0000256" key="6">
    <source>
        <dbReference type="ARBA" id="ARBA00022842"/>
    </source>
</evidence>
<dbReference type="FunFam" id="3.60.40.10:FF:000138">
    <property type="entry name" value="5-azacytidine resistance protein azr1"/>
    <property type="match status" value="1"/>
</dbReference>
<keyword evidence="5 8" id="KW-0378">Hydrolase</keyword>
<comment type="caution">
    <text evidence="10">The sequence shown here is derived from an EMBL/GenBank/DDBJ whole genome shotgun (WGS) entry which is preliminary data.</text>
</comment>